<dbReference type="EMBL" id="JBJJXI010000069">
    <property type="protein sequence ID" value="KAL3396694.1"/>
    <property type="molecule type" value="Genomic_DNA"/>
</dbReference>
<name>A0ABD2WV44_9HYME</name>
<gene>
    <name evidence="1" type="ORF">TKK_009297</name>
</gene>
<evidence type="ECO:0008006" key="3">
    <source>
        <dbReference type="Google" id="ProtNLM"/>
    </source>
</evidence>
<accession>A0ABD2WV44</accession>
<proteinExistence type="predicted"/>
<organism evidence="1 2">
    <name type="scientific">Trichogramma kaykai</name>
    <dbReference type="NCBI Taxonomy" id="54128"/>
    <lineage>
        <taxon>Eukaryota</taxon>
        <taxon>Metazoa</taxon>
        <taxon>Ecdysozoa</taxon>
        <taxon>Arthropoda</taxon>
        <taxon>Hexapoda</taxon>
        <taxon>Insecta</taxon>
        <taxon>Pterygota</taxon>
        <taxon>Neoptera</taxon>
        <taxon>Endopterygota</taxon>
        <taxon>Hymenoptera</taxon>
        <taxon>Apocrita</taxon>
        <taxon>Proctotrupomorpha</taxon>
        <taxon>Chalcidoidea</taxon>
        <taxon>Trichogrammatidae</taxon>
        <taxon>Trichogramma</taxon>
    </lineage>
</organism>
<dbReference type="AlphaFoldDB" id="A0ABD2WV44"/>
<protein>
    <recommendedName>
        <fullName evidence="3">Reverse transcriptase domain-containing protein</fullName>
    </recommendedName>
</protein>
<keyword evidence="2" id="KW-1185">Reference proteome</keyword>
<dbReference type="PANTHER" id="PTHR33332">
    <property type="entry name" value="REVERSE TRANSCRIPTASE DOMAIN-CONTAINING PROTEIN"/>
    <property type="match status" value="1"/>
</dbReference>
<evidence type="ECO:0000313" key="1">
    <source>
        <dbReference type="EMBL" id="KAL3396694.1"/>
    </source>
</evidence>
<sequence>MLFADDLQVYFSFLPHYLEIGVHRLNTDIATVVVWATSNGLSLNVRKTKAIILASDPYYHQLNLQRDALNSVKLPYSAKVQCLGLWIQTSLDWSRQVGSASGRVYGVLRVLRRLRRLLSRQNRKELIETLVFPHLDYACAAYDDLFDYQNLQLHRALNACVRFVVGSISRREHVTPYRIGLGWVSVIRGADTSRLPSRTPALLRVPPRTR</sequence>
<reference evidence="1 2" key="1">
    <citation type="journal article" date="2024" name="bioRxiv">
        <title>A reference genome for Trichogramma kaykai: A tiny desert-dwelling parasitoid wasp with competing sex-ratio distorters.</title>
        <authorList>
            <person name="Culotta J."/>
            <person name="Lindsey A.R."/>
        </authorList>
    </citation>
    <scope>NUCLEOTIDE SEQUENCE [LARGE SCALE GENOMIC DNA]</scope>
    <source>
        <strain evidence="1 2">KSX58</strain>
    </source>
</reference>
<evidence type="ECO:0000313" key="2">
    <source>
        <dbReference type="Proteomes" id="UP001627154"/>
    </source>
</evidence>
<comment type="caution">
    <text evidence="1">The sequence shown here is derived from an EMBL/GenBank/DDBJ whole genome shotgun (WGS) entry which is preliminary data.</text>
</comment>
<dbReference type="Proteomes" id="UP001627154">
    <property type="component" value="Unassembled WGS sequence"/>
</dbReference>